<dbReference type="AlphaFoldDB" id="A0A8S9GT49"/>
<name>A0A8S9GT49_BRACR</name>
<protein>
    <submittedName>
        <fullName evidence="2">Uncharacterized protein</fullName>
    </submittedName>
</protein>
<comment type="caution">
    <text evidence="2">The sequence shown here is derived from an EMBL/GenBank/DDBJ whole genome shotgun (WGS) entry which is preliminary data.</text>
</comment>
<gene>
    <name evidence="2" type="ORF">F2Q68_00035063</name>
    <name evidence="1" type="ORF">F2Q70_00030633</name>
</gene>
<sequence length="104" mass="11940">MVDRRLELEPGFRLDLELWRFRERVSTDIIIFSTIDSSDTPSIGINAVYYLSPDLGLQLSLVGLEKVSINSNNRVSIDTPFSPSIDTTNMLSIDVPYRERYERV</sequence>
<dbReference type="EMBL" id="QGKW02001988">
    <property type="protein sequence ID" value="KAF2549791.1"/>
    <property type="molecule type" value="Genomic_DNA"/>
</dbReference>
<accession>A0A8S9GT49</accession>
<evidence type="ECO:0000313" key="1">
    <source>
        <dbReference type="EMBL" id="KAF2532143.1"/>
    </source>
</evidence>
<organism evidence="2 3">
    <name type="scientific">Brassica cretica</name>
    <name type="common">Mustard</name>
    <dbReference type="NCBI Taxonomy" id="69181"/>
    <lineage>
        <taxon>Eukaryota</taxon>
        <taxon>Viridiplantae</taxon>
        <taxon>Streptophyta</taxon>
        <taxon>Embryophyta</taxon>
        <taxon>Tracheophyta</taxon>
        <taxon>Spermatophyta</taxon>
        <taxon>Magnoliopsida</taxon>
        <taxon>eudicotyledons</taxon>
        <taxon>Gunneridae</taxon>
        <taxon>Pentapetalae</taxon>
        <taxon>rosids</taxon>
        <taxon>malvids</taxon>
        <taxon>Brassicales</taxon>
        <taxon>Brassicaceae</taxon>
        <taxon>Brassiceae</taxon>
        <taxon>Brassica</taxon>
    </lineage>
</organism>
<evidence type="ECO:0000313" key="3">
    <source>
        <dbReference type="Proteomes" id="UP000712281"/>
    </source>
</evidence>
<dbReference type="Proteomes" id="UP000712281">
    <property type="component" value="Unassembled WGS sequence"/>
</dbReference>
<dbReference type="EMBL" id="QGKY02002305">
    <property type="protein sequence ID" value="KAF2532143.1"/>
    <property type="molecule type" value="Genomic_DNA"/>
</dbReference>
<evidence type="ECO:0000313" key="2">
    <source>
        <dbReference type="EMBL" id="KAF2549791.1"/>
    </source>
</evidence>
<proteinExistence type="predicted"/>
<reference evidence="2" key="1">
    <citation type="submission" date="2019-12" db="EMBL/GenBank/DDBJ databases">
        <title>Genome sequencing and annotation of Brassica cretica.</title>
        <authorList>
            <person name="Studholme D.J."/>
            <person name="Sarris P.F."/>
        </authorList>
    </citation>
    <scope>NUCLEOTIDE SEQUENCE</scope>
    <source>
        <strain evidence="2">PFS-001/15</strain>
        <strain evidence="1">PFS-102/07</strain>
        <tissue evidence="2">Leaf</tissue>
    </source>
</reference>